<dbReference type="KEGG" id="hja:BST95_01660"/>
<dbReference type="RefSeq" id="WP_084197879.1">
    <property type="nucleotide sequence ID" value="NZ_BMYL01000004.1"/>
</dbReference>
<dbReference type="Proteomes" id="UP000235162">
    <property type="component" value="Unassembled WGS sequence"/>
</dbReference>
<dbReference type="PANTHER" id="PTHR46361:SF3">
    <property type="entry name" value="ELECTRON CARRIER_ PROTEIN DISULFIDE OXIDOREDUCTASE"/>
    <property type="match status" value="1"/>
</dbReference>
<keyword evidence="1" id="KW-0732">Signal</keyword>
<dbReference type="AlphaFoldDB" id="A0AAP8SLY9"/>
<feature type="signal peptide" evidence="1">
    <location>
        <begin position="1"/>
        <end position="26"/>
    </location>
</feature>
<evidence type="ECO:0000313" key="3">
    <source>
        <dbReference type="EMBL" id="PLW85020.1"/>
    </source>
</evidence>
<protein>
    <submittedName>
        <fullName evidence="3">DUF547 domain-containing protein</fullName>
    </submittedName>
</protein>
<sequence length="246" mass="27991">MSKICLKKIATRLILVLFVLPYSALAQLDVGSWNELLGEAVNNGYVRYSQWDNNARFDALVEEIAAADVSEMTRDEKLVFYINTYNILAARGILDGRSPATLWGRYLYFKRDKYTVAGEPLSLHALEHDRILPLGEPRIHFAIVCASMSCPILQSEAYTVQALDQQLDSAARQFINDEARNKFWPDEGRAELSSIFKWFEEDFVTAAGSVQAYVAPYVEGDFAPLLREKKLKVEYLDYDWSLNGEL</sequence>
<name>A0AAP8SLY9_9GAMM</name>
<dbReference type="PANTHER" id="PTHR46361">
    <property type="entry name" value="ELECTRON CARRIER/ PROTEIN DISULFIDE OXIDOREDUCTASE"/>
    <property type="match status" value="1"/>
</dbReference>
<evidence type="ECO:0000259" key="2">
    <source>
        <dbReference type="Pfam" id="PF04784"/>
    </source>
</evidence>
<evidence type="ECO:0000313" key="4">
    <source>
        <dbReference type="Proteomes" id="UP000235162"/>
    </source>
</evidence>
<keyword evidence="4" id="KW-1185">Reference proteome</keyword>
<feature type="chain" id="PRO_5042850091" evidence="1">
    <location>
        <begin position="27"/>
        <end position="246"/>
    </location>
</feature>
<feature type="domain" description="DUF547" evidence="2">
    <location>
        <begin position="70"/>
        <end position="175"/>
    </location>
</feature>
<dbReference type="EMBL" id="PKUR01000004">
    <property type="protein sequence ID" value="PLW85020.1"/>
    <property type="molecule type" value="Genomic_DNA"/>
</dbReference>
<dbReference type="InterPro" id="IPR006869">
    <property type="entry name" value="DUF547"/>
</dbReference>
<reference evidence="3 4" key="1">
    <citation type="submission" date="2018-01" db="EMBL/GenBank/DDBJ databases">
        <title>The draft genome sequence of Halioglobus japonicus S1-36.</title>
        <authorList>
            <person name="Du Z.-J."/>
            <person name="Shi M.-J."/>
        </authorList>
    </citation>
    <scope>NUCLEOTIDE SEQUENCE [LARGE SCALE GENOMIC DNA]</scope>
    <source>
        <strain evidence="3 4">S1-36</strain>
    </source>
</reference>
<organism evidence="3 4">
    <name type="scientific">Halioglobus japonicus</name>
    <dbReference type="NCBI Taxonomy" id="930805"/>
    <lineage>
        <taxon>Bacteria</taxon>
        <taxon>Pseudomonadati</taxon>
        <taxon>Pseudomonadota</taxon>
        <taxon>Gammaproteobacteria</taxon>
        <taxon>Cellvibrionales</taxon>
        <taxon>Halieaceae</taxon>
        <taxon>Halioglobus</taxon>
    </lineage>
</organism>
<evidence type="ECO:0000256" key="1">
    <source>
        <dbReference type="SAM" id="SignalP"/>
    </source>
</evidence>
<accession>A0AAP8SLY9</accession>
<gene>
    <name evidence="3" type="ORF">C0029_15925</name>
</gene>
<comment type="caution">
    <text evidence="3">The sequence shown here is derived from an EMBL/GenBank/DDBJ whole genome shotgun (WGS) entry which is preliminary data.</text>
</comment>
<proteinExistence type="predicted"/>
<dbReference type="Pfam" id="PF04784">
    <property type="entry name" value="DUF547"/>
    <property type="match status" value="1"/>
</dbReference>